<organism evidence="1 2">
    <name type="scientific">Methylocella silvestris</name>
    <dbReference type="NCBI Taxonomy" id="199596"/>
    <lineage>
        <taxon>Bacteria</taxon>
        <taxon>Pseudomonadati</taxon>
        <taxon>Pseudomonadota</taxon>
        <taxon>Alphaproteobacteria</taxon>
        <taxon>Hyphomicrobiales</taxon>
        <taxon>Beijerinckiaceae</taxon>
        <taxon>Methylocella</taxon>
    </lineage>
</organism>
<sequence>MSKSIVITVPHDLGVEAAKKRICERIDALRGAYIDKLAYSEIKWTGDKADLRVVALGQSVTAQIDVLPEQLRIEVQLPWLLGMLANKIQGVLSSNARDALKIGYTPPKG</sequence>
<name>A0A2J7TCX5_METSI</name>
<dbReference type="RefSeq" id="WP_102845106.1">
    <property type="nucleotide sequence ID" value="NZ_PDZR01000028.1"/>
</dbReference>
<dbReference type="Pfam" id="PF09650">
    <property type="entry name" value="PHA_gran_rgn"/>
    <property type="match status" value="1"/>
</dbReference>
<dbReference type="OrthoDB" id="8853368at2"/>
<protein>
    <recommendedName>
        <fullName evidence="3">Polyhydroxyalkanoic acid synthase</fullName>
    </recommendedName>
</protein>
<dbReference type="EMBL" id="PDZR01000028">
    <property type="protein sequence ID" value="PNG24624.1"/>
    <property type="molecule type" value="Genomic_DNA"/>
</dbReference>
<dbReference type="Proteomes" id="UP000236286">
    <property type="component" value="Unassembled WGS sequence"/>
</dbReference>
<reference evidence="1 2" key="1">
    <citation type="submission" date="2017-10" db="EMBL/GenBank/DDBJ databases">
        <title>Genome announcement of Methylocella silvestris TVC from permafrost.</title>
        <authorList>
            <person name="Wang J."/>
            <person name="Geng K."/>
            <person name="Ul-Haque F."/>
            <person name="Crombie A.T."/>
            <person name="Street L.E."/>
            <person name="Wookey P.A."/>
            <person name="Murrell J.C."/>
            <person name="Pratscher J."/>
        </authorList>
    </citation>
    <scope>NUCLEOTIDE SEQUENCE [LARGE SCALE GENOMIC DNA]</scope>
    <source>
        <strain evidence="1 2">TVC</strain>
    </source>
</reference>
<dbReference type="AlphaFoldDB" id="A0A2J7TCX5"/>
<dbReference type="InterPro" id="IPR013433">
    <property type="entry name" value="PHA_gran_rgn"/>
</dbReference>
<evidence type="ECO:0008006" key="3">
    <source>
        <dbReference type="Google" id="ProtNLM"/>
    </source>
</evidence>
<gene>
    <name evidence="1" type="ORF">CR492_17810</name>
</gene>
<evidence type="ECO:0000313" key="2">
    <source>
        <dbReference type="Proteomes" id="UP000236286"/>
    </source>
</evidence>
<proteinExistence type="predicted"/>
<accession>A0A2J7TCX5</accession>
<comment type="caution">
    <text evidence="1">The sequence shown here is derived from an EMBL/GenBank/DDBJ whole genome shotgun (WGS) entry which is preliminary data.</text>
</comment>
<evidence type="ECO:0000313" key="1">
    <source>
        <dbReference type="EMBL" id="PNG24624.1"/>
    </source>
</evidence>